<dbReference type="Proteomes" id="UP000276133">
    <property type="component" value="Unassembled WGS sequence"/>
</dbReference>
<accession>A0A3M7T4N1</accession>
<evidence type="ECO:0000313" key="2">
    <source>
        <dbReference type="Proteomes" id="UP000276133"/>
    </source>
</evidence>
<organism evidence="1 2">
    <name type="scientific">Brachionus plicatilis</name>
    <name type="common">Marine rotifer</name>
    <name type="synonym">Brachionus muelleri</name>
    <dbReference type="NCBI Taxonomy" id="10195"/>
    <lineage>
        <taxon>Eukaryota</taxon>
        <taxon>Metazoa</taxon>
        <taxon>Spiralia</taxon>
        <taxon>Gnathifera</taxon>
        <taxon>Rotifera</taxon>
        <taxon>Eurotatoria</taxon>
        <taxon>Monogononta</taxon>
        <taxon>Pseudotrocha</taxon>
        <taxon>Ploima</taxon>
        <taxon>Brachionidae</taxon>
        <taxon>Brachionus</taxon>
    </lineage>
</organism>
<dbReference type="EMBL" id="REGN01000294">
    <property type="protein sequence ID" value="RNA42951.1"/>
    <property type="molecule type" value="Genomic_DNA"/>
</dbReference>
<comment type="caution">
    <text evidence="1">The sequence shown here is derived from an EMBL/GenBank/DDBJ whole genome shotgun (WGS) entry which is preliminary data.</text>
</comment>
<evidence type="ECO:0000313" key="1">
    <source>
        <dbReference type="EMBL" id="RNA42951.1"/>
    </source>
</evidence>
<reference evidence="1 2" key="1">
    <citation type="journal article" date="2018" name="Sci. Rep.">
        <title>Genomic signatures of local adaptation to the degree of environmental predictability in rotifers.</title>
        <authorList>
            <person name="Franch-Gras L."/>
            <person name="Hahn C."/>
            <person name="Garcia-Roger E.M."/>
            <person name="Carmona M.J."/>
            <person name="Serra M."/>
            <person name="Gomez A."/>
        </authorList>
    </citation>
    <scope>NUCLEOTIDE SEQUENCE [LARGE SCALE GENOMIC DNA]</scope>
    <source>
        <strain evidence="1">HYR1</strain>
    </source>
</reference>
<keyword evidence="2" id="KW-1185">Reference proteome</keyword>
<protein>
    <submittedName>
        <fullName evidence="1">Uncharacterized protein</fullName>
    </submittedName>
</protein>
<name>A0A3M7T4N1_BRAPC</name>
<dbReference type="AlphaFoldDB" id="A0A3M7T4N1"/>
<proteinExistence type="predicted"/>
<sequence length="70" mass="8546">MNCFSVVKWQNLHILKSDSYHSKARYNIAPHFNNFYKYFKKIDKTLKRFWLQTKYGEIRVECKAKNAFAH</sequence>
<gene>
    <name evidence="1" type="ORF">BpHYR1_007822</name>
</gene>